<dbReference type="AlphaFoldDB" id="A0A917RDJ5"/>
<keyword evidence="5" id="KW-1185">Reference proteome</keyword>
<reference evidence="4" key="2">
    <citation type="submission" date="2020-09" db="EMBL/GenBank/DDBJ databases">
        <authorList>
            <person name="Sun Q."/>
            <person name="Ohkuma M."/>
        </authorList>
    </citation>
    <scope>NUCLEOTIDE SEQUENCE</scope>
    <source>
        <strain evidence="4">JCM 13064</strain>
    </source>
</reference>
<organism evidence="4 5">
    <name type="scientific">Sphaerisporangium melleum</name>
    <dbReference type="NCBI Taxonomy" id="321316"/>
    <lineage>
        <taxon>Bacteria</taxon>
        <taxon>Bacillati</taxon>
        <taxon>Actinomycetota</taxon>
        <taxon>Actinomycetes</taxon>
        <taxon>Streptosporangiales</taxon>
        <taxon>Streptosporangiaceae</taxon>
        <taxon>Sphaerisporangium</taxon>
    </lineage>
</organism>
<dbReference type="PANTHER" id="PTHR42760">
    <property type="entry name" value="SHORT-CHAIN DEHYDROGENASES/REDUCTASES FAMILY MEMBER"/>
    <property type="match status" value="1"/>
</dbReference>
<comment type="caution">
    <text evidence="4">The sequence shown here is derived from an EMBL/GenBank/DDBJ whole genome shotgun (WGS) entry which is preliminary data.</text>
</comment>
<evidence type="ECO:0000259" key="3">
    <source>
        <dbReference type="SMART" id="SM00822"/>
    </source>
</evidence>
<dbReference type="Proteomes" id="UP000645217">
    <property type="component" value="Unassembled WGS sequence"/>
</dbReference>
<dbReference type="Pfam" id="PF13561">
    <property type="entry name" value="adh_short_C2"/>
    <property type="match status" value="1"/>
</dbReference>
<dbReference type="SUPFAM" id="SSF51735">
    <property type="entry name" value="NAD(P)-binding Rossmann-fold domains"/>
    <property type="match status" value="1"/>
</dbReference>
<dbReference type="GO" id="GO:0016616">
    <property type="term" value="F:oxidoreductase activity, acting on the CH-OH group of donors, NAD or NADP as acceptor"/>
    <property type="evidence" value="ECO:0007669"/>
    <property type="project" value="TreeGrafter"/>
</dbReference>
<comment type="similarity">
    <text evidence="1">Belongs to the short-chain dehydrogenases/reductases (SDR) family.</text>
</comment>
<dbReference type="EMBL" id="BMNT01000028">
    <property type="protein sequence ID" value="GGL01189.1"/>
    <property type="molecule type" value="Genomic_DNA"/>
</dbReference>
<reference evidence="4" key="1">
    <citation type="journal article" date="2014" name="Int. J. Syst. Evol. Microbiol.">
        <title>Complete genome sequence of Corynebacterium casei LMG S-19264T (=DSM 44701T), isolated from a smear-ripened cheese.</title>
        <authorList>
            <consortium name="US DOE Joint Genome Institute (JGI-PGF)"/>
            <person name="Walter F."/>
            <person name="Albersmeier A."/>
            <person name="Kalinowski J."/>
            <person name="Ruckert C."/>
        </authorList>
    </citation>
    <scope>NUCLEOTIDE SEQUENCE</scope>
    <source>
        <strain evidence="4">JCM 13064</strain>
    </source>
</reference>
<dbReference type="Gene3D" id="3.40.50.720">
    <property type="entry name" value="NAD(P)-binding Rossmann-like Domain"/>
    <property type="match status" value="1"/>
</dbReference>
<evidence type="ECO:0000256" key="1">
    <source>
        <dbReference type="ARBA" id="ARBA00006484"/>
    </source>
</evidence>
<accession>A0A917RDJ5</accession>
<evidence type="ECO:0000256" key="2">
    <source>
        <dbReference type="ARBA" id="ARBA00023002"/>
    </source>
</evidence>
<dbReference type="PANTHER" id="PTHR42760:SF115">
    <property type="entry name" value="3-OXOACYL-[ACYL-CARRIER-PROTEIN] REDUCTASE FABG"/>
    <property type="match status" value="1"/>
</dbReference>
<dbReference type="InterPro" id="IPR057326">
    <property type="entry name" value="KR_dom"/>
</dbReference>
<dbReference type="InterPro" id="IPR002347">
    <property type="entry name" value="SDR_fam"/>
</dbReference>
<feature type="domain" description="Ketoreductase" evidence="3">
    <location>
        <begin position="6"/>
        <end position="186"/>
    </location>
</feature>
<dbReference type="CDD" id="cd05233">
    <property type="entry name" value="SDR_c"/>
    <property type="match status" value="1"/>
</dbReference>
<sequence length="250" mass="26006">MRFDGRVVLVTGGGSGIGRALARGFAREGATVVVTGRRPAPLAETVRLIEAEGGRADAVTADVTDSPDVARLIDEVIGRHGRLDVAVNNAGVFTMGQVADIDEDDWAHTLEANTTGVFLSMKHQITAMRRGGGGVIVNISSQVGAHKRIPGLGAYAASKAAVVALTRTAALEYIGEGVRINAVSPGPHDTPMSMRPGETEADRAERLKRQLPIGRVGDLAEITAAVLWIASDEATFVVGHDLVVDGGSTA</sequence>
<dbReference type="PRINTS" id="PR00081">
    <property type="entry name" value="GDHRDH"/>
</dbReference>
<dbReference type="InterPro" id="IPR036291">
    <property type="entry name" value="NAD(P)-bd_dom_sf"/>
</dbReference>
<proteinExistence type="inferred from homology"/>
<dbReference type="RefSeq" id="WP_189165385.1">
    <property type="nucleotide sequence ID" value="NZ_BMNT01000028.1"/>
</dbReference>
<gene>
    <name evidence="4" type="ORF">GCM10007964_49150</name>
</gene>
<name>A0A917RDJ5_9ACTN</name>
<protein>
    <submittedName>
        <fullName evidence="4">Short-chain dehydrogenase</fullName>
    </submittedName>
</protein>
<keyword evidence="2" id="KW-0560">Oxidoreductase</keyword>
<dbReference type="SMART" id="SM00822">
    <property type="entry name" value="PKS_KR"/>
    <property type="match status" value="1"/>
</dbReference>
<dbReference type="NCBIfam" id="NF005559">
    <property type="entry name" value="PRK07231.1"/>
    <property type="match status" value="1"/>
</dbReference>
<evidence type="ECO:0000313" key="5">
    <source>
        <dbReference type="Proteomes" id="UP000645217"/>
    </source>
</evidence>
<dbReference type="FunFam" id="3.40.50.720:FF:000084">
    <property type="entry name" value="Short-chain dehydrogenase reductase"/>
    <property type="match status" value="1"/>
</dbReference>
<dbReference type="PRINTS" id="PR00080">
    <property type="entry name" value="SDRFAMILY"/>
</dbReference>
<evidence type="ECO:0000313" key="4">
    <source>
        <dbReference type="EMBL" id="GGL01189.1"/>
    </source>
</evidence>